<sequence length="48" mass="5762">MRHRQQQLIDTTLVRKTLRLLNGMIKTSRRLRIIIMQRLNSMISSLNI</sequence>
<accession>A0A8S5QQD0</accession>
<organism evidence="1">
    <name type="scientific">Siphoviridae sp. ctWhx86</name>
    <dbReference type="NCBI Taxonomy" id="2826362"/>
    <lineage>
        <taxon>Viruses</taxon>
        <taxon>Duplodnaviria</taxon>
        <taxon>Heunggongvirae</taxon>
        <taxon>Uroviricota</taxon>
        <taxon>Caudoviricetes</taxon>
    </lineage>
</organism>
<name>A0A8S5QQD0_9CAUD</name>
<protein>
    <submittedName>
        <fullName evidence="1">Uncharacterized protein</fullName>
    </submittedName>
</protein>
<reference evidence="1" key="1">
    <citation type="journal article" date="2021" name="Proc. Natl. Acad. Sci. U.S.A.">
        <title>A Catalog of Tens of Thousands of Viruses from Human Metagenomes Reveals Hidden Associations with Chronic Diseases.</title>
        <authorList>
            <person name="Tisza M.J."/>
            <person name="Buck C.B."/>
        </authorList>
    </citation>
    <scope>NUCLEOTIDE SEQUENCE</scope>
    <source>
        <strain evidence="1">CtWhx86</strain>
    </source>
</reference>
<proteinExistence type="predicted"/>
<dbReference type="EMBL" id="BK015702">
    <property type="protein sequence ID" value="DAE20828.1"/>
    <property type="molecule type" value="Genomic_DNA"/>
</dbReference>
<evidence type="ECO:0000313" key="1">
    <source>
        <dbReference type="EMBL" id="DAE20828.1"/>
    </source>
</evidence>